<evidence type="ECO:0000313" key="5">
    <source>
        <dbReference type="WBParaSite" id="PSU_v2.g20398.t1"/>
    </source>
</evidence>
<dbReference type="GO" id="GO:0085020">
    <property type="term" value="P:protein K6-linked ubiquitination"/>
    <property type="evidence" value="ECO:0007669"/>
    <property type="project" value="TreeGrafter"/>
</dbReference>
<dbReference type="WBParaSite" id="PSU_v2.g20398.t1">
    <property type="protein sequence ID" value="PSU_v2.g20398.t1"/>
    <property type="gene ID" value="PSU_v2.g20398"/>
</dbReference>
<dbReference type="Pfam" id="PF12796">
    <property type="entry name" value="Ank_2"/>
    <property type="match status" value="1"/>
</dbReference>
<keyword evidence="4" id="KW-1185">Reference proteome</keyword>
<evidence type="ECO:0000256" key="3">
    <source>
        <dbReference type="PROSITE-ProRule" id="PRU00023"/>
    </source>
</evidence>
<protein>
    <submittedName>
        <fullName evidence="5">Ankyrin repeat protein</fullName>
    </submittedName>
</protein>
<dbReference type="SUPFAM" id="SSF48403">
    <property type="entry name" value="Ankyrin repeat"/>
    <property type="match status" value="1"/>
</dbReference>
<evidence type="ECO:0000256" key="1">
    <source>
        <dbReference type="ARBA" id="ARBA00022737"/>
    </source>
</evidence>
<dbReference type="AlphaFoldDB" id="A0A914YSL0"/>
<evidence type="ECO:0000256" key="2">
    <source>
        <dbReference type="ARBA" id="ARBA00023043"/>
    </source>
</evidence>
<dbReference type="SMART" id="SM00248">
    <property type="entry name" value="ANK"/>
    <property type="match status" value="2"/>
</dbReference>
<dbReference type="Proteomes" id="UP000887577">
    <property type="component" value="Unplaced"/>
</dbReference>
<organism evidence="4 5">
    <name type="scientific">Panagrolaimus superbus</name>
    <dbReference type="NCBI Taxonomy" id="310955"/>
    <lineage>
        <taxon>Eukaryota</taxon>
        <taxon>Metazoa</taxon>
        <taxon>Ecdysozoa</taxon>
        <taxon>Nematoda</taxon>
        <taxon>Chromadorea</taxon>
        <taxon>Rhabditida</taxon>
        <taxon>Tylenchina</taxon>
        <taxon>Panagrolaimomorpha</taxon>
        <taxon>Panagrolaimoidea</taxon>
        <taxon>Panagrolaimidae</taxon>
        <taxon>Panagrolaimus</taxon>
    </lineage>
</organism>
<keyword evidence="2 3" id="KW-0040">ANK repeat</keyword>
<evidence type="ECO:0000313" key="4">
    <source>
        <dbReference type="Proteomes" id="UP000887577"/>
    </source>
</evidence>
<dbReference type="PANTHER" id="PTHR24171">
    <property type="entry name" value="ANKYRIN REPEAT DOMAIN-CONTAINING PROTEIN 39-RELATED"/>
    <property type="match status" value="1"/>
</dbReference>
<feature type="repeat" description="ANK" evidence="3">
    <location>
        <begin position="44"/>
        <end position="76"/>
    </location>
</feature>
<dbReference type="GO" id="GO:0070531">
    <property type="term" value="C:BRCA1-A complex"/>
    <property type="evidence" value="ECO:0007669"/>
    <property type="project" value="TreeGrafter"/>
</dbReference>
<dbReference type="PROSITE" id="PS50297">
    <property type="entry name" value="ANK_REP_REGION"/>
    <property type="match status" value="1"/>
</dbReference>
<dbReference type="GO" id="GO:0004842">
    <property type="term" value="F:ubiquitin-protein transferase activity"/>
    <property type="evidence" value="ECO:0007669"/>
    <property type="project" value="TreeGrafter"/>
</dbReference>
<accession>A0A914YSL0</accession>
<keyword evidence="1" id="KW-0677">Repeat</keyword>
<dbReference type="InterPro" id="IPR002110">
    <property type="entry name" value="Ankyrin_rpt"/>
</dbReference>
<dbReference type="GO" id="GO:0031436">
    <property type="term" value="C:BRCA1-BARD1 complex"/>
    <property type="evidence" value="ECO:0007669"/>
    <property type="project" value="TreeGrafter"/>
</dbReference>
<dbReference type="PROSITE" id="PS50088">
    <property type="entry name" value="ANK_REPEAT"/>
    <property type="match status" value="1"/>
</dbReference>
<dbReference type="PANTHER" id="PTHR24171:SF8">
    <property type="entry name" value="BRCA1-ASSOCIATED RING DOMAIN PROTEIN 1"/>
    <property type="match status" value="1"/>
</dbReference>
<dbReference type="InterPro" id="IPR036770">
    <property type="entry name" value="Ankyrin_rpt-contain_sf"/>
</dbReference>
<sequence>MIAASFGHVSIIKKLVKYSEENAETSDAKNIIAKKIGLHLADEGGFTALHYAVFYGHHPTIEYLLQLGSDPNVPDIEGMTPTLMACVDQFQEESLPALIKAGGSLYHCNHDGQNGFDIAKRKSLLSFQTHKPEGTLYGSF</sequence>
<reference evidence="5" key="1">
    <citation type="submission" date="2022-11" db="UniProtKB">
        <authorList>
            <consortium name="WormBaseParasite"/>
        </authorList>
    </citation>
    <scope>IDENTIFICATION</scope>
</reference>
<proteinExistence type="predicted"/>
<dbReference type="Gene3D" id="1.25.40.20">
    <property type="entry name" value="Ankyrin repeat-containing domain"/>
    <property type="match status" value="1"/>
</dbReference>
<name>A0A914YSL0_9BILA</name>